<organism evidence="17 18">
    <name type="scientific">Candidatus Odyssella acanthamoebae</name>
    <dbReference type="NCBI Taxonomy" id="91604"/>
    <lineage>
        <taxon>Bacteria</taxon>
        <taxon>Pseudomonadati</taxon>
        <taxon>Pseudomonadota</taxon>
        <taxon>Alphaproteobacteria</taxon>
        <taxon>Holosporales</taxon>
        <taxon>Candidatus Paracaedibacteraceae</taxon>
        <taxon>Candidatus Odyssella</taxon>
    </lineage>
</organism>
<comment type="pathway">
    <text evidence="2">Cofactor biosynthesis; NAD(+) biosynthesis; deamido-NAD(+) from nicotinate D-ribonucleotide: step 1/1.</text>
</comment>
<protein>
    <recommendedName>
        <fullName evidence="4">nicotinate-nucleotide adenylyltransferase</fullName>
        <ecNumber evidence="4">2.7.7.18</ecNumber>
    </recommendedName>
    <alternativeName>
        <fullName evidence="13">Deamido-NAD(+) diphosphorylase</fullName>
    </alternativeName>
    <alternativeName>
        <fullName evidence="12">Deamido-NAD(+) pyrophosphorylase</fullName>
    </alternativeName>
    <alternativeName>
        <fullName evidence="11">Nicotinate mononucleotide adenylyltransferase</fullName>
    </alternativeName>
</protein>
<keyword evidence="7" id="KW-0548">Nucleotidyltransferase</keyword>
<keyword evidence="18" id="KW-1185">Reference proteome</keyword>
<dbReference type="STRING" id="91604.ID47_03460"/>
<dbReference type="Proteomes" id="UP000028926">
    <property type="component" value="Chromosome"/>
</dbReference>
<evidence type="ECO:0000256" key="11">
    <source>
        <dbReference type="ARBA" id="ARBA00031253"/>
    </source>
</evidence>
<dbReference type="GO" id="GO:0004515">
    <property type="term" value="F:nicotinate-nucleotide adenylyltransferase activity"/>
    <property type="evidence" value="ECO:0007669"/>
    <property type="project" value="UniProtKB-EC"/>
</dbReference>
<dbReference type="EMBL" id="CP008941">
    <property type="protein sequence ID" value="AIK95998.1"/>
    <property type="molecule type" value="Genomic_DNA"/>
</dbReference>
<keyword evidence="10" id="KW-0520">NAD</keyword>
<dbReference type="HOGENOM" id="CLU_477099_0_0_5"/>
<evidence type="ECO:0000256" key="15">
    <source>
        <dbReference type="SAM" id="MobiDB-lite"/>
    </source>
</evidence>
<feature type="region of interest" description="Disordered" evidence="15">
    <location>
        <begin position="483"/>
        <end position="533"/>
    </location>
</feature>
<evidence type="ECO:0000256" key="4">
    <source>
        <dbReference type="ARBA" id="ARBA00012389"/>
    </source>
</evidence>
<evidence type="ECO:0000313" key="17">
    <source>
        <dbReference type="EMBL" id="AIK95998.1"/>
    </source>
</evidence>
<dbReference type="KEGG" id="paca:ID47_03460"/>
<accession>A0A077AWI8</accession>
<evidence type="ECO:0000256" key="6">
    <source>
        <dbReference type="ARBA" id="ARBA00022679"/>
    </source>
</evidence>
<evidence type="ECO:0000256" key="13">
    <source>
        <dbReference type="ARBA" id="ARBA00033353"/>
    </source>
</evidence>
<evidence type="ECO:0000256" key="10">
    <source>
        <dbReference type="ARBA" id="ARBA00023027"/>
    </source>
</evidence>
<dbReference type="RefSeq" id="WP_038463803.1">
    <property type="nucleotide sequence ID" value="NZ_CP008941.1"/>
</dbReference>
<evidence type="ECO:0000256" key="5">
    <source>
        <dbReference type="ARBA" id="ARBA00022642"/>
    </source>
</evidence>
<comment type="catalytic activity">
    <reaction evidence="14">
        <text>nicotinate beta-D-ribonucleotide + ATP + H(+) = deamido-NAD(+) + diphosphate</text>
        <dbReference type="Rhea" id="RHEA:22860"/>
        <dbReference type="ChEBI" id="CHEBI:15378"/>
        <dbReference type="ChEBI" id="CHEBI:30616"/>
        <dbReference type="ChEBI" id="CHEBI:33019"/>
        <dbReference type="ChEBI" id="CHEBI:57502"/>
        <dbReference type="ChEBI" id="CHEBI:58437"/>
        <dbReference type="EC" id="2.7.7.18"/>
    </reaction>
</comment>
<reference evidence="17 18" key="1">
    <citation type="submission" date="2014-07" db="EMBL/GenBank/DDBJ databases">
        <title>Comparative genomic insights into amoeba endosymbionts belonging to the families of Holosporaceae and Candidatus Midichloriaceae within Rickettsiales.</title>
        <authorList>
            <person name="Wang Z."/>
            <person name="Wu M."/>
        </authorList>
    </citation>
    <scope>NUCLEOTIDE SEQUENCE [LARGE SCALE GENOMIC DNA]</scope>
    <source>
        <strain evidence="17">PRA3</strain>
    </source>
</reference>
<gene>
    <name evidence="17" type="ORF">ID47_03460</name>
</gene>
<dbReference type="GO" id="GO:0009435">
    <property type="term" value="P:NAD+ biosynthetic process"/>
    <property type="evidence" value="ECO:0007669"/>
    <property type="project" value="InterPro"/>
</dbReference>
<name>A0A077AWI8_9PROT</name>
<feature type="compositionally biased region" description="Acidic residues" evidence="15">
    <location>
        <begin position="76"/>
        <end position="98"/>
    </location>
</feature>
<evidence type="ECO:0000256" key="3">
    <source>
        <dbReference type="ARBA" id="ARBA00009014"/>
    </source>
</evidence>
<dbReference type="PANTHER" id="PTHR39321:SF3">
    <property type="entry name" value="PHOSPHOPANTETHEINE ADENYLYLTRANSFERASE"/>
    <property type="match status" value="1"/>
</dbReference>
<evidence type="ECO:0000256" key="2">
    <source>
        <dbReference type="ARBA" id="ARBA00005019"/>
    </source>
</evidence>
<keyword evidence="5" id="KW-0662">Pyridine nucleotide biosynthesis</keyword>
<dbReference type="InterPro" id="IPR014729">
    <property type="entry name" value="Rossmann-like_a/b/a_fold"/>
</dbReference>
<evidence type="ECO:0000256" key="7">
    <source>
        <dbReference type="ARBA" id="ARBA00022695"/>
    </source>
</evidence>
<evidence type="ECO:0000256" key="1">
    <source>
        <dbReference type="ARBA" id="ARBA00002324"/>
    </source>
</evidence>
<dbReference type="Pfam" id="PF01467">
    <property type="entry name" value="CTP_transf_like"/>
    <property type="match status" value="1"/>
</dbReference>
<evidence type="ECO:0000313" key="18">
    <source>
        <dbReference type="Proteomes" id="UP000028926"/>
    </source>
</evidence>
<dbReference type="AlphaFoldDB" id="A0A077AWI8"/>
<evidence type="ECO:0000256" key="9">
    <source>
        <dbReference type="ARBA" id="ARBA00022840"/>
    </source>
</evidence>
<feature type="domain" description="Cytidyltransferase-like" evidence="16">
    <location>
        <begin position="135"/>
        <end position="322"/>
    </location>
</feature>
<dbReference type="OrthoDB" id="5295945at2"/>
<dbReference type="PANTHER" id="PTHR39321">
    <property type="entry name" value="NICOTINATE-NUCLEOTIDE ADENYLYLTRANSFERASE-RELATED"/>
    <property type="match status" value="1"/>
</dbReference>
<dbReference type="SUPFAM" id="SSF52374">
    <property type="entry name" value="Nucleotidylyl transferase"/>
    <property type="match status" value="1"/>
</dbReference>
<sequence>MNLLKYLTLGIGLINSAEAVVLEDIIEGKYKKAGSESMISPETCTFSTPMEEADSIPALVPVKCSFKEPLLTVEEGGPDDMDEDVSPDTADEEGEVTTIEDDVWPSRNFEEGVINQAVAEFFLRDMQEGPVTVGYYLGSFDPMHKGHKEVATQIIERNICNYTLMCPIWGGDDLKKRTDVKIRLDMIFAVFKDDPRVIVTRLSPAKIQEVFAKRQSPNSKDIVVKIPGLKFKGIIGSDIPQTFYEKMQENVPNFMGGTVISPERRDTTYGAVDALPVESYVIALRDNAPEGIQFMDSFVGKPVNCFLEPTPFCRSYSSSEIKLRLREGKPISNMVYPSVEHMIDEKDLYERGEMKDPMAPSSTDVESSKEGDVEVLHLPSERDERTKKNSQVPASITVLITGDKVDDSTQFKDSNNNHREPYKSCINGLISPRYGKFTTEYSSSPSNGRELDLDKENRAPFNLDNPFSKFFASPLKSFTSKVGSLTKRSLSKSQSSDSSGGESDADMASTYNAKRPLSKSQSSGTTRDKLKISPPSTSVFLSLALSPRSPCSPTSNQSQAVNILNMVAHAN</sequence>
<comment type="similarity">
    <text evidence="3">Belongs to the NadD family.</text>
</comment>
<dbReference type="GO" id="GO:0005524">
    <property type="term" value="F:ATP binding"/>
    <property type="evidence" value="ECO:0007669"/>
    <property type="project" value="UniProtKB-KW"/>
</dbReference>
<evidence type="ECO:0000259" key="16">
    <source>
        <dbReference type="Pfam" id="PF01467"/>
    </source>
</evidence>
<feature type="compositionally biased region" description="Low complexity" evidence="15">
    <location>
        <begin position="484"/>
        <end position="509"/>
    </location>
</feature>
<comment type="function">
    <text evidence="1">Catalyzes the reversible adenylation of nicotinate mononucleotide (NaMN) to nicotinic acid adenine dinucleotide (NaAD).</text>
</comment>
<evidence type="ECO:0000256" key="12">
    <source>
        <dbReference type="ARBA" id="ARBA00033140"/>
    </source>
</evidence>
<feature type="region of interest" description="Disordered" evidence="15">
    <location>
        <begin position="351"/>
        <end position="372"/>
    </location>
</feature>
<keyword evidence="9" id="KW-0067">ATP-binding</keyword>
<evidence type="ECO:0000256" key="8">
    <source>
        <dbReference type="ARBA" id="ARBA00022741"/>
    </source>
</evidence>
<dbReference type="InterPro" id="IPR004821">
    <property type="entry name" value="Cyt_trans-like"/>
</dbReference>
<proteinExistence type="inferred from homology"/>
<keyword evidence="6" id="KW-0808">Transferase</keyword>
<dbReference type="InterPro" id="IPR005248">
    <property type="entry name" value="NadD/NMNAT"/>
</dbReference>
<feature type="region of interest" description="Disordered" evidence="15">
    <location>
        <begin position="73"/>
        <end position="98"/>
    </location>
</feature>
<keyword evidence="8" id="KW-0547">Nucleotide-binding</keyword>
<dbReference type="EC" id="2.7.7.18" evidence="4"/>
<evidence type="ECO:0000256" key="14">
    <source>
        <dbReference type="ARBA" id="ARBA00048721"/>
    </source>
</evidence>
<dbReference type="Gene3D" id="3.40.50.620">
    <property type="entry name" value="HUPs"/>
    <property type="match status" value="1"/>
</dbReference>